<dbReference type="PROSITE" id="PS50035">
    <property type="entry name" value="PLD"/>
    <property type="match status" value="2"/>
</dbReference>
<name>A0AA86ME86_9BURK</name>
<dbReference type="InterPro" id="IPR001736">
    <property type="entry name" value="PLipase_D/transphosphatidylase"/>
</dbReference>
<dbReference type="Proteomes" id="UP001329151">
    <property type="component" value="Chromosome"/>
</dbReference>
<dbReference type="EMBL" id="AP028947">
    <property type="protein sequence ID" value="BET25630.1"/>
    <property type="molecule type" value="Genomic_DNA"/>
</dbReference>
<dbReference type="PANTHER" id="PTHR21248:SF12">
    <property type="entry name" value="CARDIOLIPIN SYNTHASE C"/>
    <property type="match status" value="1"/>
</dbReference>
<protein>
    <submittedName>
        <fullName evidence="2">Phospholipase D family protein</fullName>
    </submittedName>
</protein>
<organism evidence="2 3">
    <name type="scientific">Limnobacter thiooxidans</name>
    <dbReference type="NCBI Taxonomy" id="131080"/>
    <lineage>
        <taxon>Bacteria</taxon>
        <taxon>Pseudomonadati</taxon>
        <taxon>Pseudomonadota</taxon>
        <taxon>Betaproteobacteria</taxon>
        <taxon>Burkholderiales</taxon>
        <taxon>Burkholderiaceae</taxon>
        <taxon>Limnobacter</taxon>
    </lineage>
</organism>
<dbReference type="CDD" id="cd09111">
    <property type="entry name" value="PLDc_ymdC_like_1"/>
    <property type="match status" value="1"/>
</dbReference>
<feature type="domain" description="PLD phosphodiesterase" evidence="1">
    <location>
        <begin position="407"/>
        <end position="434"/>
    </location>
</feature>
<dbReference type="RefSeq" id="WP_130556836.1">
    <property type="nucleotide sequence ID" value="NZ_AP028947.1"/>
</dbReference>
<gene>
    <name evidence="2" type="ORF">RGQ30_11310</name>
</gene>
<dbReference type="PANTHER" id="PTHR21248">
    <property type="entry name" value="CARDIOLIPIN SYNTHASE"/>
    <property type="match status" value="1"/>
</dbReference>
<accession>A0AA86ME86</accession>
<dbReference type="PROSITE" id="PS51257">
    <property type="entry name" value="PROKAR_LIPOPROTEIN"/>
    <property type="match status" value="1"/>
</dbReference>
<dbReference type="InterPro" id="IPR025202">
    <property type="entry name" value="PLD-like_dom"/>
</dbReference>
<dbReference type="GO" id="GO:0030572">
    <property type="term" value="F:phosphatidyltransferase activity"/>
    <property type="evidence" value="ECO:0007669"/>
    <property type="project" value="UniProtKB-ARBA"/>
</dbReference>
<dbReference type="Gene3D" id="3.30.870.10">
    <property type="entry name" value="Endonuclease Chain A"/>
    <property type="match status" value="2"/>
</dbReference>
<sequence length="515" mass="57675">MIKLLKSLFVVPTLSLLCSCALPHLEDRTSSSALPVHKASETRMASSLAPQLQAKPGQVGIYPLQDPREAYASRVALVRNAERTVDIQSYLWRNDTTGNLILNELLNAADRGVRVRLLIDDNGVSGLDDKLNAVDAHPNIEVRLFNPFVIRKPKWLGYLTDFKRANRRMHNKTFTVDNQVTIAGGRNIGDEYFGATVDTLFTDLDVLCIGEVVRDVSADFDAYWQSDSAYPVVKVLVPTDQSAIDLIKLDWSQLEQSEPAARYVTQVRESAFFQKLMNGSLPLHWATARMVSDDPAKGLDQANQEDLLVGELRDFIGQPEQVLNVVSPYFVPTEKGVAFFSQLAQQGVKVQILTNSLEATDVAAVHSGYAKSRVDLLKAGVKLFEMRKTPRIENVRQNKRNTMLGSSGSSLHTKMFSVDGNRVFVGSFNFDPRSVNLNTEMGFLINSKSLAVQIDRDFKTLPTTAYEVILDEQDSLVWIEREGEKLTKHELEPKATVWRRVVVFFFSLLPINDLL</sequence>
<dbReference type="GO" id="GO:0032049">
    <property type="term" value="P:cardiolipin biosynthetic process"/>
    <property type="evidence" value="ECO:0007669"/>
    <property type="project" value="UniProtKB-ARBA"/>
</dbReference>
<dbReference type="KEGG" id="lto:RGQ30_11310"/>
<proteinExistence type="predicted"/>
<evidence type="ECO:0000259" key="1">
    <source>
        <dbReference type="PROSITE" id="PS50035"/>
    </source>
</evidence>
<dbReference type="SUPFAM" id="SSF56024">
    <property type="entry name" value="Phospholipase D/nuclease"/>
    <property type="match status" value="2"/>
</dbReference>
<evidence type="ECO:0000313" key="2">
    <source>
        <dbReference type="EMBL" id="BET25630.1"/>
    </source>
</evidence>
<dbReference type="CDD" id="cd09113">
    <property type="entry name" value="PLDc_ymdC_like_2"/>
    <property type="match status" value="1"/>
</dbReference>
<feature type="domain" description="PLD phosphodiesterase" evidence="1">
    <location>
        <begin position="165"/>
        <end position="192"/>
    </location>
</feature>
<dbReference type="Pfam" id="PF13091">
    <property type="entry name" value="PLDc_2"/>
    <property type="match status" value="2"/>
</dbReference>
<keyword evidence="3" id="KW-1185">Reference proteome</keyword>
<evidence type="ECO:0000313" key="3">
    <source>
        <dbReference type="Proteomes" id="UP001329151"/>
    </source>
</evidence>
<reference evidence="2 3" key="1">
    <citation type="submission" date="2023-10" db="EMBL/GenBank/DDBJ databases">
        <title>Complete Genome Sequence of Limnobacter thiooxidans CS-K2T, Isolated from freshwater lake sediments in Bavaria, Germany.</title>
        <authorList>
            <person name="Naruki M."/>
            <person name="Watanabe A."/>
            <person name="Warashina T."/>
            <person name="Morita T."/>
            <person name="Arakawa K."/>
        </authorList>
    </citation>
    <scope>NUCLEOTIDE SEQUENCE [LARGE SCALE GENOMIC DNA]</scope>
    <source>
        <strain evidence="2 3">CS-K2</strain>
    </source>
</reference>
<dbReference type="SMART" id="SM00155">
    <property type="entry name" value="PLDc"/>
    <property type="match status" value="2"/>
</dbReference>
<dbReference type="AlphaFoldDB" id="A0AA86ME86"/>